<dbReference type="AlphaFoldDB" id="A0A0G0X441"/>
<proteinExistence type="predicted"/>
<dbReference type="InterPro" id="IPR003329">
    <property type="entry name" value="Cytidylyl_trans"/>
</dbReference>
<dbReference type="Pfam" id="PF02348">
    <property type="entry name" value="CTP_transf_3"/>
    <property type="match status" value="1"/>
</dbReference>
<name>A0A0G0X441_9BACT</name>
<dbReference type="Proteomes" id="UP000034676">
    <property type="component" value="Unassembled WGS sequence"/>
</dbReference>
<sequence>MADVIVLCTSVEKSDDALESIAKENNIEVFRGSLNDVLERFLGAAQKFNVDYFVVFSGDNIFCDPELMDLGLNQMINNGLDFIKLP</sequence>
<dbReference type="EMBL" id="LCAO01000011">
    <property type="protein sequence ID" value="KKR91455.1"/>
    <property type="molecule type" value="Genomic_DNA"/>
</dbReference>
<gene>
    <name evidence="1" type="ORF">UU42_C0011G0001</name>
</gene>
<evidence type="ECO:0000313" key="2">
    <source>
        <dbReference type="Proteomes" id="UP000034676"/>
    </source>
</evidence>
<evidence type="ECO:0000313" key="1">
    <source>
        <dbReference type="EMBL" id="KKR91455.1"/>
    </source>
</evidence>
<dbReference type="InterPro" id="IPR029044">
    <property type="entry name" value="Nucleotide-diphossugar_trans"/>
</dbReference>
<comment type="caution">
    <text evidence="1">The sequence shown here is derived from an EMBL/GenBank/DDBJ whole genome shotgun (WGS) entry which is preliminary data.</text>
</comment>
<dbReference type="Gene3D" id="3.90.550.10">
    <property type="entry name" value="Spore Coat Polysaccharide Biosynthesis Protein SpsA, Chain A"/>
    <property type="match status" value="1"/>
</dbReference>
<reference evidence="1 2" key="1">
    <citation type="journal article" date="2015" name="Nature">
        <title>rRNA introns, odd ribosomes, and small enigmatic genomes across a large radiation of phyla.</title>
        <authorList>
            <person name="Brown C.T."/>
            <person name="Hug L.A."/>
            <person name="Thomas B.C."/>
            <person name="Sharon I."/>
            <person name="Castelle C.J."/>
            <person name="Singh A."/>
            <person name="Wilkins M.J."/>
            <person name="Williams K.H."/>
            <person name="Banfield J.F."/>
        </authorList>
    </citation>
    <scope>NUCLEOTIDE SEQUENCE [LARGE SCALE GENOMIC DNA]</scope>
</reference>
<keyword evidence="1" id="KW-0548">Nucleotidyltransferase</keyword>
<dbReference type="SUPFAM" id="SSF53448">
    <property type="entry name" value="Nucleotide-diphospho-sugar transferases"/>
    <property type="match status" value="1"/>
</dbReference>
<accession>A0A0G0X441</accession>
<dbReference type="GO" id="GO:0016779">
    <property type="term" value="F:nucleotidyltransferase activity"/>
    <property type="evidence" value="ECO:0007669"/>
    <property type="project" value="UniProtKB-KW"/>
</dbReference>
<protein>
    <submittedName>
        <fullName evidence="1">Acylneuraminate cytidylyltransferase</fullName>
    </submittedName>
</protein>
<organism evidence="1 2">
    <name type="scientific">Candidatus Woesebacteria bacterium GW2011_GWA1_41_13b</name>
    <dbReference type="NCBI Taxonomy" id="1618555"/>
    <lineage>
        <taxon>Bacteria</taxon>
        <taxon>Candidatus Woeseibacteriota</taxon>
    </lineage>
</organism>
<keyword evidence="1" id="KW-0808">Transferase</keyword>
<feature type="non-terminal residue" evidence="1">
    <location>
        <position position="86"/>
    </location>
</feature>